<dbReference type="InterPro" id="IPR000742">
    <property type="entry name" value="EGF"/>
</dbReference>
<dbReference type="SMART" id="SM00179">
    <property type="entry name" value="EGF_CA"/>
    <property type="match status" value="3"/>
</dbReference>
<comment type="caution">
    <text evidence="4">Lacks conserved residue(s) required for the propagation of feature annotation.</text>
</comment>
<dbReference type="SMART" id="SM00181">
    <property type="entry name" value="EGF"/>
    <property type="match status" value="9"/>
</dbReference>
<accession>A0A836C0M9</accession>
<dbReference type="InterPro" id="IPR001881">
    <property type="entry name" value="EGF-like_Ca-bd_dom"/>
</dbReference>
<dbReference type="InterPro" id="IPR050751">
    <property type="entry name" value="ECM_structural_protein"/>
</dbReference>
<protein>
    <recommendedName>
        <fullName evidence="5">EGF-like domain-containing protein</fullName>
    </recommendedName>
</protein>
<dbReference type="AlphaFoldDB" id="A0A836C0M9"/>
<gene>
    <name evidence="6" type="ORF">HYH03_007184</name>
</gene>
<keyword evidence="7" id="KW-1185">Reference proteome</keyword>
<comment type="caution">
    <text evidence="6">The sequence shown here is derived from an EMBL/GenBank/DDBJ whole genome shotgun (WGS) entry which is preliminary data.</text>
</comment>
<sequence length="712" mass="76683">MRRTRAFAALAAAVALLAVAAPALVLLWRRWIVDHRRFNRVLSAMATDLTALCGVAPDTRCAAAPGMTSPTGLALVSDGQDDDCDGVAEPVCKNLFQSYQCLCPPGYEWNSTARRCVDVNECTRPSLVAICGPNGKCINTPGSYMCICSGSNIPVDQGYCPPDTCRDKPCRANEVCIQSTDGTGPKCVCRLGFVNDNNTPAFVRDIGFLQCVPNWCGSTICGRNEICVLGPNGPSCRCRPGFVKDVITGVCTRNECMLISCKPNMFCVMANGDPKCICRKPYITDRWGNCVCPVTYPTGTVVSPLDPPAGNTLCIGGTCKEDCGTVTCVCPRDGPNGPLVWDPRLQRCVPDRCPDKKCKCDQNCYMIGGVPTCRCKDSKKVIDAGHGYCVFNRCPSMDCKQCYMWMGMPKCGCPPGQRCIMINATTTACLPRICPWDSVLDSTDVCVPDLCRLTRCRSTEVCVQEGGLTRCVCPPERPIRNAAGDCVETDMCNGDTCPEDQKCVMVGKEATCQLVCPAGTAIDTAGTTCQKLSVCTSWTGTNAEVCFKATDSACAIETRMTSVVGAATGSLVAIPFPICWKCKPGYFCPNYWWCKCPAGYVRNTAGVCVIDQCQPKWCANGPGGNWVCAMSGNFPMCIMCPAGYVRDVNGKCSVNLCPGYPCPRFAPCRMNCGKPFCQWLIATPVDLTSADFSTARRMLPELLAGGSMDNQI</sequence>
<dbReference type="InterPro" id="IPR026823">
    <property type="entry name" value="cEGF"/>
</dbReference>
<organism evidence="6 7">
    <name type="scientific">Edaphochlamys debaryana</name>
    <dbReference type="NCBI Taxonomy" id="47281"/>
    <lineage>
        <taxon>Eukaryota</taxon>
        <taxon>Viridiplantae</taxon>
        <taxon>Chlorophyta</taxon>
        <taxon>core chlorophytes</taxon>
        <taxon>Chlorophyceae</taxon>
        <taxon>CS clade</taxon>
        <taxon>Chlamydomonadales</taxon>
        <taxon>Chlamydomonadales incertae sedis</taxon>
        <taxon>Edaphochlamys</taxon>
    </lineage>
</organism>
<dbReference type="EMBL" id="JAEHOE010000029">
    <property type="protein sequence ID" value="KAG2494668.1"/>
    <property type="molecule type" value="Genomic_DNA"/>
</dbReference>
<evidence type="ECO:0000256" key="1">
    <source>
        <dbReference type="ARBA" id="ARBA00022536"/>
    </source>
</evidence>
<dbReference type="InterPro" id="IPR018097">
    <property type="entry name" value="EGF_Ca-bd_CS"/>
</dbReference>
<feature type="disulfide bond" evidence="4">
    <location>
        <begin position="170"/>
        <end position="187"/>
    </location>
</feature>
<dbReference type="Pfam" id="PF12662">
    <property type="entry name" value="cEGF"/>
    <property type="match status" value="1"/>
</dbReference>
<keyword evidence="2" id="KW-0677">Repeat</keyword>
<evidence type="ECO:0000256" key="3">
    <source>
        <dbReference type="ARBA" id="ARBA00023157"/>
    </source>
</evidence>
<evidence type="ECO:0000256" key="2">
    <source>
        <dbReference type="ARBA" id="ARBA00022737"/>
    </source>
</evidence>
<evidence type="ECO:0000256" key="4">
    <source>
        <dbReference type="PROSITE-ProRule" id="PRU00076"/>
    </source>
</evidence>
<reference evidence="6" key="1">
    <citation type="journal article" date="2020" name="bioRxiv">
        <title>Comparative genomics of Chlamydomonas.</title>
        <authorList>
            <person name="Craig R.J."/>
            <person name="Hasan A.R."/>
            <person name="Ness R.W."/>
            <person name="Keightley P.D."/>
        </authorList>
    </citation>
    <scope>NUCLEOTIDE SEQUENCE</scope>
    <source>
        <strain evidence="6">CCAP 11/70</strain>
    </source>
</reference>
<evidence type="ECO:0000259" key="5">
    <source>
        <dbReference type="PROSITE" id="PS50026"/>
    </source>
</evidence>
<dbReference type="PROSITE" id="PS50026">
    <property type="entry name" value="EGF_3"/>
    <property type="match status" value="1"/>
</dbReference>
<feature type="domain" description="EGF-like" evidence="5">
    <location>
        <begin position="161"/>
        <end position="199"/>
    </location>
</feature>
<dbReference type="SUPFAM" id="SSF57196">
    <property type="entry name" value="EGF/Laminin"/>
    <property type="match status" value="1"/>
</dbReference>
<dbReference type="Gene3D" id="2.10.25.10">
    <property type="entry name" value="Laminin"/>
    <property type="match status" value="3"/>
</dbReference>
<name>A0A836C0M9_9CHLO</name>
<dbReference type="GO" id="GO:0005509">
    <property type="term" value="F:calcium ion binding"/>
    <property type="evidence" value="ECO:0007669"/>
    <property type="project" value="InterPro"/>
</dbReference>
<dbReference type="InterPro" id="IPR009030">
    <property type="entry name" value="Growth_fac_rcpt_cys_sf"/>
</dbReference>
<dbReference type="PROSITE" id="PS01187">
    <property type="entry name" value="EGF_CA"/>
    <property type="match status" value="1"/>
</dbReference>
<proteinExistence type="predicted"/>
<dbReference type="PANTHER" id="PTHR24034">
    <property type="entry name" value="EGF-LIKE DOMAIN-CONTAINING PROTEIN"/>
    <property type="match status" value="1"/>
</dbReference>
<dbReference type="CDD" id="cd00054">
    <property type="entry name" value="EGF_CA"/>
    <property type="match status" value="1"/>
</dbReference>
<dbReference type="Proteomes" id="UP000612055">
    <property type="component" value="Unassembled WGS sequence"/>
</dbReference>
<dbReference type="OrthoDB" id="4062651at2759"/>
<evidence type="ECO:0000313" key="7">
    <source>
        <dbReference type="Proteomes" id="UP000612055"/>
    </source>
</evidence>
<dbReference type="PANTHER" id="PTHR24034:SF195">
    <property type="entry name" value="EGF-LIKE DOMAIN-CONTAINING PROTEIN"/>
    <property type="match status" value="1"/>
</dbReference>
<keyword evidence="1 4" id="KW-0245">EGF-like domain</keyword>
<dbReference type="SUPFAM" id="SSF57184">
    <property type="entry name" value="Growth factor receptor domain"/>
    <property type="match status" value="1"/>
</dbReference>
<keyword evidence="3 4" id="KW-1015">Disulfide bond</keyword>
<evidence type="ECO:0000313" key="6">
    <source>
        <dbReference type="EMBL" id="KAG2494668.1"/>
    </source>
</evidence>